<protein>
    <submittedName>
        <fullName evidence="1">Uncharacterized protein</fullName>
    </submittedName>
</protein>
<gene>
    <name evidence="1" type="ORF">E2562_007520</name>
</gene>
<keyword evidence="2" id="KW-1185">Reference proteome</keyword>
<evidence type="ECO:0000313" key="2">
    <source>
        <dbReference type="Proteomes" id="UP000479710"/>
    </source>
</evidence>
<dbReference type="AlphaFoldDB" id="A0A6G1DVI4"/>
<reference evidence="1 2" key="1">
    <citation type="submission" date="2019-11" db="EMBL/GenBank/DDBJ databases">
        <title>Whole genome sequence of Oryza granulata.</title>
        <authorList>
            <person name="Li W."/>
        </authorList>
    </citation>
    <scope>NUCLEOTIDE SEQUENCE [LARGE SCALE GENOMIC DNA]</scope>
    <source>
        <strain evidence="2">cv. Menghai</strain>
        <tissue evidence="1">Leaf</tissue>
    </source>
</reference>
<organism evidence="1 2">
    <name type="scientific">Oryza meyeriana var. granulata</name>
    <dbReference type="NCBI Taxonomy" id="110450"/>
    <lineage>
        <taxon>Eukaryota</taxon>
        <taxon>Viridiplantae</taxon>
        <taxon>Streptophyta</taxon>
        <taxon>Embryophyta</taxon>
        <taxon>Tracheophyta</taxon>
        <taxon>Spermatophyta</taxon>
        <taxon>Magnoliopsida</taxon>
        <taxon>Liliopsida</taxon>
        <taxon>Poales</taxon>
        <taxon>Poaceae</taxon>
        <taxon>BOP clade</taxon>
        <taxon>Oryzoideae</taxon>
        <taxon>Oryzeae</taxon>
        <taxon>Oryzinae</taxon>
        <taxon>Oryza</taxon>
        <taxon>Oryza meyeriana</taxon>
    </lineage>
</organism>
<dbReference type="Proteomes" id="UP000479710">
    <property type="component" value="Unassembled WGS sequence"/>
</dbReference>
<name>A0A6G1DVI4_9ORYZ</name>
<accession>A0A6G1DVI4</accession>
<dbReference type="EMBL" id="SPHZ02000005">
    <property type="protein sequence ID" value="KAF0916426.1"/>
    <property type="molecule type" value="Genomic_DNA"/>
</dbReference>
<comment type="caution">
    <text evidence="1">The sequence shown here is derived from an EMBL/GenBank/DDBJ whole genome shotgun (WGS) entry which is preliminary data.</text>
</comment>
<sequence length="82" mass="8424">MEYRIDIPAYTVEVEGLVVDLEEGAHRLEGAMKDGGVDEGELLLAAVGGGGEEMAMGVGGGSHLSRSQLEIGIKAGRGQARG</sequence>
<proteinExistence type="predicted"/>
<evidence type="ECO:0000313" key="1">
    <source>
        <dbReference type="EMBL" id="KAF0916426.1"/>
    </source>
</evidence>